<dbReference type="NCBIfam" id="TIGR01965">
    <property type="entry name" value="VCBS_repeat"/>
    <property type="match status" value="2"/>
</dbReference>
<dbReference type="PROSITE" id="PS51854">
    <property type="entry name" value="CSPG"/>
    <property type="match status" value="1"/>
</dbReference>
<dbReference type="Pfam" id="PF05345">
    <property type="entry name" value="He_PIG"/>
    <property type="match status" value="2"/>
</dbReference>
<keyword evidence="2" id="KW-0677">Repeat</keyword>
<name>A0A178MSP9_9PROT</name>
<evidence type="ECO:0000313" key="6">
    <source>
        <dbReference type="EMBL" id="OAN51312.1"/>
    </source>
</evidence>
<comment type="caution">
    <text evidence="6">The sequence shown here is derived from an EMBL/GenBank/DDBJ whole genome shotgun (WGS) entry which is preliminary data.</text>
</comment>
<dbReference type="Proteomes" id="UP000078428">
    <property type="component" value="Unassembled WGS sequence"/>
</dbReference>
<dbReference type="Gene3D" id="2.60.40.10">
    <property type="entry name" value="Immunoglobulins"/>
    <property type="match status" value="2"/>
</dbReference>
<gene>
    <name evidence="6" type="ORF">A6A04_16175</name>
</gene>
<dbReference type="InterPro" id="IPR010221">
    <property type="entry name" value="VCBS_dom"/>
</dbReference>
<evidence type="ECO:0000256" key="1">
    <source>
        <dbReference type="ARBA" id="ARBA00022729"/>
    </source>
</evidence>
<dbReference type="InterPro" id="IPR039005">
    <property type="entry name" value="CSPG_rpt"/>
</dbReference>
<protein>
    <recommendedName>
        <fullName evidence="5">Dystroglycan-type cadherin-like domain-containing protein</fullName>
    </recommendedName>
</protein>
<dbReference type="SMART" id="SM00736">
    <property type="entry name" value="CADG"/>
    <property type="match status" value="2"/>
</dbReference>
<dbReference type="PANTHER" id="PTHR45739">
    <property type="entry name" value="MATRIX PROTEIN, PUTATIVE-RELATED"/>
    <property type="match status" value="1"/>
</dbReference>
<feature type="compositionally biased region" description="Low complexity" evidence="4">
    <location>
        <begin position="240"/>
        <end position="255"/>
    </location>
</feature>
<evidence type="ECO:0000256" key="3">
    <source>
        <dbReference type="ARBA" id="ARBA00023180"/>
    </source>
</evidence>
<dbReference type="SUPFAM" id="SSF49313">
    <property type="entry name" value="Cadherin-like"/>
    <property type="match status" value="2"/>
</dbReference>
<dbReference type="EMBL" id="LWQT01000046">
    <property type="protein sequence ID" value="OAN51312.1"/>
    <property type="molecule type" value="Genomic_DNA"/>
</dbReference>
<feature type="domain" description="Dystroglycan-type cadherin-like" evidence="5">
    <location>
        <begin position="1314"/>
        <end position="1403"/>
    </location>
</feature>
<accession>A0A178MSP9</accession>
<evidence type="ECO:0000259" key="5">
    <source>
        <dbReference type="SMART" id="SM00736"/>
    </source>
</evidence>
<evidence type="ECO:0000256" key="2">
    <source>
        <dbReference type="ARBA" id="ARBA00022737"/>
    </source>
</evidence>
<keyword evidence="3" id="KW-0325">Glycoprotein</keyword>
<feature type="compositionally biased region" description="Pro residues" evidence="4">
    <location>
        <begin position="1402"/>
        <end position="1421"/>
    </location>
</feature>
<reference evidence="6 7" key="1">
    <citation type="submission" date="2016-04" db="EMBL/GenBank/DDBJ databases">
        <title>Draft genome sequence of freshwater magnetotactic bacteria Magnetospirillum marisnigri SP-1 and Magnetospirillum moscoviense BB-1.</title>
        <authorList>
            <person name="Koziaeva V."/>
            <person name="Dziuba M.V."/>
            <person name="Ivanov T.M."/>
            <person name="Kuznetsov B."/>
            <person name="Grouzdev D.S."/>
        </authorList>
    </citation>
    <scope>NUCLEOTIDE SEQUENCE [LARGE SCALE GENOMIC DNA]</scope>
    <source>
        <strain evidence="6 7">SP-1</strain>
    </source>
</reference>
<feature type="compositionally biased region" description="Low complexity" evidence="4">
    <location>
        <begin position="1455"/>
        <end position="1467"/>
    </location>
</feature>
<feature type="region of interest" description="Disordered" evidence="4">
    <location>
        <begin position="1448"/>
        <end position="1476"/>
    </location>
</feature>
<sequence length="1660" mass="163553">MAEDTDSGAIAISRNAVDGAEVTHYKITGIIGGTLYSDAAYTQAITNGDFITSGGATTNVYFRPTANRNSSSGGNGAFTVQASTSNADGGLGGASATSTISLTPVNDAPTLMAPSTGSYTDSSANDSFSNITGTLSGADVDTGTTLTYDITGGTTGGSTNVGGTAYDVSKAGTYGTLYVKSSDGSYVYVPGNAQINATTGAVTDSFTVSVSDGSASTTRTYSVNIIGANDAPTAVNDTGSGTETGTAAGSNATGNVITNDTDPDTGATRTVTAVRGGNMEGAGTAGTVGQALAGANGSLTLNADGTYTYVVDETAVNSLAAGQTVTDSYNYTVSDGSLTDTAVLVITINGANDAPTVGTNAGLTLNEGASATIGSAALSISDAESAAGNRTLTVGTAPANGTLYKYGAAMSSGSTFTQTDIANSAITYTHNGGETTSDSFTFTVADGAGGTIGSTPFSITVNPVNDAPAFTNLNGAPAFTEGGAAVILDADVTVADAELGNNFSGTTLTIARNGGASIQDVFTASGNLGALTESGNLTLSGVTIGTVTTNSSGTLLLTFGANATQAQINEALQSIRYSNSSDDPTASVQLNWTFSDGNSAAAQGSGGVKTATGSTTVTVTGVNDAPTGSITASNPTYTENGAAQTLFSGASLSTIESGQTINSVVVTVGNLFDGSAEKLVLDSEQITLTNGTNGTTSANTIGYSVSMSGSTATVTLTKATTAANWQAYLNALGYLSSSEKPTTDGGRTITLVSVSDSGGTANSGIASTTINTASAVTITAVNDVPTLTNMNGDTVSYSVGGAAVALDGAGNATVADLDNTNFNGGNVTVSIIANGQTAEDVLGIANQGTGVGQIGVSGSTITYEGTPLGTYSGGSSGNSLLVSLNANSSPTAVQALVRALTYRNSDASTVNTASRTVRVTVNDGVGTSSNQNVSVALIRAPIIDLDGDDSSGGTNGGYTDAFTENNGNLSIIDSDATLTDDGTNLTQAVITLTNAQSGDILSLNGWADGVTMNGITVTYTSSSVLTLSGSGAKADYLTLLKAARFNNTTESPNTTARTITFVARDSDSNTGSAVTSTITVSATADTPTVANPTVTEDTDSSAIAITRAAGDGAETSHYKITGITGGTLYSDAAYTQAITNGSFIASAGATTNVYFRPTANRNATTGGNGAFTVQGSTSTADGGLGGSTATSNITLSPVADTPSVTNASGAPNIQTSTGLVLSRNLVDGAEVSHFKITGITGGTLYKNDGIIQITNGTFITFAEGNAGLKFTPVGGGNGGFTAQASKAANDGGLGGGTVSATISVNAPPTATGVLLSPPMGQVGSAYSYPLPNGTFSDADAGDTLTFSATGLPAGLSINPQTGRISGHPISAGGGAVTITATDGAGATASKSLTITVQSAPVAAPPPSPPPPPPPPSLPAQAPPASDGGIAPTLTTVVRQTAPMTSITVDVPAPQPAQSSTAPAIPTAPASPPSSPFQLAVAAKPTGGGETLVIAAPMRDTVVAVGGRVSIAIPAGAFAHSNADASVALTALQANGSALPGWISFNPKTGSFEGTPPPGFKGEVVIRVVARDAEGREAVQTFKVVVGETGEAEAPQPQGEGQPQGAPGQTGAAPFRDGVKQAAVRPVGRPGLTSQLRELSQEARLAKQAALFGLKHSGKAA</sequence>
<dbReference type="InterPro" id="IPR006644">
    <property type="entry name" value="Cadg"/>
</dbReference>
<dbReference type="STRING" id="1285242.A6A04_16175"/>
<dbReference type="InterPro" id="IPR015919">
    <property type="entry name" value="Cadherin-like_sf"/>
</dbReference>
<dbReference type="GO" id="GO:0005509">
    <property type="term" value="F:calcium ion binding"/>
    <property type="evidence" value="ECO:0007669"/>
    <property type="project" value="InterPro"/>
</dbReference>
<dbReference type="PANTHER" id="PTHR45739:SF8">
    <property type="entry name" value="FRAS1-RELATED EXTRACELLULAR MATRIX PROTEIN 1"/>
    <property type="match status" value="1"/>
</dbReference>
<dbReference type="GO" id="GO:0016020">
    <property type="term" value="C:membrane"/>
    <property type="evidence" value="ECO:0007669"/>
    <property type="project" value="InterPro"/>
</dbReference>
<feature type="compositionally biased region" description="Low complexity" evidence="4">
    <location>
        <begin position="1591"/>
        <end position="1613"/>
    </location>
</feature>
<organism evidence="6 7">
    <name type="scientific">Paramagnetospirillum marisnigri</name>
    <dbReference type="NCBI Taxonomy" id="1285242"/>
    <lineage>
        <taxon>Bacteria</taxon>
        <taxon>Pseudomonadati</taxon>
        <taxon>Pseudomonadota</taxon>
        <taxon>Alphaproteobacteria</taxon>
        <taxon>Rhodospirillales</taxon>
        <taxon>Magnetospirillaceae</taxon>
        <taxon>Paramagnetospirillum</taxon>
    </lineage>
</organism>
<keyword evidence="7" id="KW-1185">Reference proteome</keyword>
<feature type="domain" description="Dystroglycan-type cadherin-like" evidence="5">
    <location>
        <begin position="1492"/>
        <end position="1592"/>
    </location>
</feature>
<feature type="region of interest" description="Disordered" evidence="4">
    <location>
        <begin position="240"/>
        <end position="266"/>
    </location>
</feature>
<feature type="region of interest" description="Disordered" evidence="4">
    <location>
        <begin position="1589"/>
        <end position="1631"/>
    </location>
</feature>
<evidence type="ECO:0000313" key="7">
    <source>
        <dbReference type="Proteomes" id="UP000078428"/>
    </source>
</evidence>
<proteinExistence type="predicted"/>
<dbReference type="InterPro" id="IPR040853">
    <property type="entry name" value="RapA2_cadherin-like"/>
</dbReference>
<dbReference type="GO" id="GO:0009653">
    <property type="term" value="P:anatomical structure morphogenesis"/>
    <property type="evidence" value="ECO:0007669"/>
    <property type="project" value="TreeGrafter"/>
</dbReference>
<dbReference type="InterPro" id="IPR051561">
    <property type="entry name" value="FRAS1_ECM"/>
</dbReference>
<feature type="region of interest" description="Disordered" evidence="4">
    <location>
        <begin position="1398"/>
        <end position="1430"/>
    </location>
</feature>
<dbReference type="Pfam" id="PF16184">
    <property type="entry name" value="Cadherin_3"/>
    <property type="match status" value="1"/>
</dbReference>
<dbReference type="Pfam" id="PF17803">
    <property type="entry name" value="Cadherin_4"/>
    <property type="match status" value="1"/>
</dbReference>
<keyword evidence="1" id="KW-0732">Signal</keyword>
<evidence type="ECO:0000256" key="4">
    <source>
        <dbReference type="SAM" id="MobiDB-lite"/>
    </source>
</evidence>
<dbReference type="RefSeq" id="WP_068491571.1">
    <property type="nucleotide sequence ID" value="NZ_LWQT01000046.1"/>
</dbReference>
<dbReference type="InterPro" id="IPR013783">
    <property type="entry name" value="Ig-like_fold"/>
</dbReference>